<proteinExistence type="predicted"/>
<comment type="caution">
    <text evidence="2">The sequence shown here is derived from an EMBL/GenBank/DDBJ whole genome shotgun (WGS) entry which is preliminary data.</text>
</comment>
<feature type="compositionally biased region" description="Polar residues" evidence="1">
    <location>
        <begin position="97"/>
        <end position="107"/>
    </location>
</feature>
<reference evidence="2" key="1">
    <citation type="submission" date="2020-04" db="EMBL/GenBank/DDBJ databases">
        <authorList>
            <person name="Alioto T."/>
            <person name="Alioto T."/>
            <person name="Gomez Garrido J."/>
        </authorList>
    </citation>
    <scope>NUCLEOTIDE SEQUENCE</scope>
    <source>
        <strain evidence="2">A484AB</strain>
    </source>
</reference>
<sequence length="107" mass="11935">MKLPGQERWSAGTCTQQVDSRSYIVKVGDNKYRRNHKQIAQSQEPPILEMPEVVEETNAPNHPRQATPAAEVNNKKTPDGASTHSPGLRRSARQHKTPSSQSDYVTT</sequence>
<dbReference type="EMBL" id="CACRXK020017081">
    <property type="protein sequence ID" value="CAB4030709.1"/>
    <property type="molecule type" value="Genomic_DNA"/>
</dbReference>
<protein>
    <submittedName>
        <fullName evidence="2">Uncharacterized protein</fullName>
    </submittedName>
</protein>
<dbReference type="AlphaFoldDB" id="A0A7D9JIR2"/>
<evidence type="ECO:0000256" key="1">
    <source>
        <dbReference type="SAM" id="MobiDB-lite"/>
    </source>
</evidence>
<keyword evidence="3" id="KW-1185">Reference proteome</keyword>
<name>A0A7D9JIR2_PARCT</name>
<feature type="region of interest" description="Disordered" evidence="1">
    <location>
        <begin position="29"/>
        <end position="107"/>
    </location>
</feature>
<dbReference type="Proteomes" id="UP001152795">
    <property type="component" value="Unassembled WGS sequence"/>
</dbReference>
<organism evidence="2 3">
    <name type="scientific">Paramuricea clavata</name>
    <name type="common">Red gorgonian</name>
    <name type="synonym">Violescent sea-whip</name>
    <dbReference type="NCBI Taxonomy" id="317549"/>
    <lineage>
        <taxon>Eukaryota</taxon>
        <taxon>Metazoa</taxon>
        <taxon>Cnidaria</taxon>
        <taxon>Anthozoa</taxon>
        <taxon>Octocorallia</taxon>
        <taxon>Malacalcyonacea</taxon>
        <taxon>Plexauridae</taxon>
        <taxon>Paramuricea</taxon>
    </lineage>
</organism>
<evidence type="ECO:0000313" key="3">
    <source>
        <dbReference type="Proteomes" id="UP001152795"/>
    </source>
</evidence>
<accession>A0A7D9JIR2</accession>
<evidence type="ECO:0000313" key="2">
    <source>
        <dbReference type="EMBL" id="CAB4030709.1"/>
    </source>
</evidence>
<gene>
    <name evidence="2" type="ORF">PACLA_8A055575</name>
</gene>